<keyword evidence="1" id="KW-0808">Transferase</keyword>
<dbReference type="GO" id="GO:0016556">
    <property type="term" value="P:mRNA modification"/>
    <property type="evidence" value="ECO:0007669"/>
    <property type="project" value="UniProtKB-UniRule"/>
</dbReference>
<dbReference type="Pfam" id="PF01728">
    <property type="entry name" value="FtsJ"/>
    <property type="match status" value="1"/>
</dbReference>
<evidence type="ECO:0000313" key="4">
    <source>
        <dbReference type="Proteomes" id="UP001153954"/>
    </source>
</evidence>
<dbReference type="Gene3D" id="3.40.50.12760">
    <property type="match status" value="1"/>
</dbReference>
<dbReference type="PANTHER" id="PTHR16121">
    <property type="entry name" value="CAP-SPECIFIC MRNA (NUCLEOSIDE-2'-O-)-METHYLTRANSFERASE 1-RELATED"/>
    <property type="match status" value="1"/>
</dbReference>
<dbReference type="InterPro" id="IPR050851">
    <property type="entry name" value="mRNA_Cap_2O-Ribose_MeTrfase"/>
</dbReference>
<keyword evidence="1" id="KW-0949">S-adenosyl-L-methionine</keyword>
<dbReference type="GO" id="GO:0004483">
    <property type="term" value="F:methyltransferase cap1 activity"/>
    <property type="evidence" value="ECO:0007669"/>
    <property type="project" value="UniProtKB-UniRule"/>
</dbReference>
<gene>
    <name evidence="3" type="ORF">EEDITHA_LOCUS16185</name>
</gene>
<dbReference type="GO" id="GO:0005634">
    <property type="term" value="C:nucleus"/>
    <property type="evidence" value="ECO:0007669"/>
    <property type="project" value="UniProtKB-SubCell"/>
</dbReference>
<dbReference type="AlphaFoldDB" id="A0AAU9UPV6"/>
<name>A0AAU9UPV6_EUPED</name>
<keyword evidence="1" id="KW-0506">mRNA capping</keyword>
<dbReference type="GO" id="GO:0032259">
    <property type="term" value="P:methylation"/>
    <property type="evidence" value="ECO:0007669"/>
    <property type="project" value="UniProtKB-KW"/>
</dbReference>
<dbReference type="PANTHER" id="PTHR16121:SF0">
    <property type="entry name" value="CAP-SPECIFIC MRNA (NUCLEOSIDE-2'-O-)-METHYLTRANSFERASE 1"/>
    <property type="match status" value="1"/>
</dbReference>
<evidence type="ECO:0000256" key="1">
    <source>
        <dbReference type="RuleBase" id="RU368012"/>
    </source>
</evidence>
<organism evidence="3 4">
    <name type="scientific">Euphydryas editha</name>
    <name type="common">Edith's checkerspot</name>
    <dbReference type="NCBI Taxonomy" id="104508"/>
    <lineage>
        <taxon>Eukaryota</taxon>
        <taxon>Metazoa</taxon>
        <taxon>Ecdysozoa</taxon>
        <taxon>Arthropoda</taxon>
        <taxon>Hexapoda</taxon>
        <taxon>Insecta</taxon>
        <taxon>Pterygota</taxon>
        <taxon>Neoptera</taxon>
        <taxon>Endopterygota</taxon>
        <taxon>Lepidoptera</taxon>
        <taxon>Glossata</taxon>
        <taxon>Ditrysia</taxon>
        <taxon>Papilionoidea</taxon>
        <taxon>Nymphalidae</taxon>
        <taxon>Nymphalinae</taxon>
        <taxon>Euphydryas</taxon>
    </lineage>
</organism>
<dbReference type="GO" id="GO:0005737">
    <property type="term" value="C:cytoplasm"/>
    <property type="evidence" value="ECO:0007669"/>
    <property type="project" value="TreeGrafter"/>
</dbReference>
<keyword evidence="1" id="KW-0539">Nucleus</keyword>
<dbReference type="GO" id="GO:0003676">
    <property type="term" value="F:nucleic acid binding"/>
    <property type="evidence" value="ECO:0007669"/>
    <property type="project" value="UniProtKB-UniRule"/>
</dbReference>
<dbReference type="InterPro" id="IPR025816">
    <property type="entry name" value="RrmJ-type_MeTrfase"/>
</dbReference>
<protein>
    <recommendedName>
        <fullName evidence="1">Cap-specific mRNA (nucleoside-2'-O-)-methyltransferase 1</fullName>
        <ecNumber evidence="1">2.1.1.57</ecNumber>
    </recommendedName>
    <alternativeName>
        <fullName evidence="1">Cap1 2'O-ribose methyltransferase 1</fullName>
    </alternativeName>
</protein>
<comment type="function">
    <text evidence="1">S-adenosyl-L-methionine-dependent methyltransferase that mediates RNA cap1 2'-O-ribose methylation to the 5'-cap structure of RNAs. Methylates the ribose of the first nucleotide of a m(7)GpppG-capped mRNA to produce m(7)GpppNmp (cap1).</text>
</comment>
<comment type="catalytic activity">
    <reaction evidence="1">
        <text>a 5'-end (N(7)-methyl 5'-triphosphoguanosine)-ribonucleoside in mRNA + S-adenosyl-L-methionine = a 5'-end (N(7)-methyl 5'-triphosphoguanosine)-(2'-O-methyl-ribonucleoside) in mRNA + S-adenosyl-L-homocysteine + H(+)</text>
        <dbReference type="Rhea" id="RHEA:67020"/>
        <dbReference type="Rhea" id="RHEA-COMP:17167"/>
        <dbReference type="Rhea" id="RHEA-COMP:17168"/>
        <dbReference type="ChEBI" id="CHEBI:15378"/>
        <dbReference type="ChEBI" id="CHEBI:57856"/>
        <dbReference type="ChEBI" id="CHEBI:59789"/>
        <dbReference type="ChEBI" id="CHEBI:156461"/>
        <dbReference type="ChEBI" id="CHEBI:167609"/>
        <dbReference type="EC" id="2.1.1.57"/>
    </reaction>
</comment>
<dbReference type="InterPro" id="IPR002877">
    <property type="entry name" value="RNA_MeTrfase_FtsJ_dom"/>
</dbReference>
<reference evidence="3" key="1">
    <citation type="submission" date="2022-03" db="EMBL/GenBank/DDBJ databases">
        <authorList>
            <person name="Tunstrom K."/>
        </authorList>
    </citation>
    <scope>NUCLEOTIDE SEQUENCE</scope>
</reference>
<sequence length="366" mass="41875">MPRSTLKGRSIRDKPIKVPSSNPIHWIYSERKKLGAIKYLSNEDFEPSNLVIDTKLFQKLQNLKRNLETIPKEKLEEARRNACPLANLGNFGYVSRGALKLADIDESLQFSLCSEPESHFTDICSGPGGFSQYLLKKSNGVRGIGFTLKDHLDFKFEDERFKKFYGVAKDGDIYNPENIKSLHAFVMEETENRGSDLVLADGGFSVQGRENDQETLSHQLYFCQMLSILLLTKIGGTAIMKFFDISTISSTSIVYILLQNFAKVSLFKPISSRAANSERYLLCIDRLDSNECIKRLFDIAEQMFANRCGRIEVENMSPAFLSYLFRRNVSLCSSQILALQRVFTGTRNENRGDLKKYYKNLWRLRE</sequence>
<keyword evidence="1" id="KW-0489">Methyltransferase</keyword>
<dbReference type="Proteomes" id="UP001153954">
    <property type="component" value="Unassembled WGS sequence"/>
</dbReference>
<feature type="domain" description="RrmJ-type SAM-dependent 2'-O-MTase" evidence="2">
    <location>
        <begin position="1"/>
        <end position="287"/>
    </location>
</feature>
<dbReference type="InterPro" id="IPR029063">
    <property type="entry name" value="SAM-dependent_MTases_sf"/>
</dbReference>
<dbReference type="EMBL" id="CAKOGL010000023">
    <property type="protein sequence ID" value="CAH2101425.1"/>
    <property type="molecule type" value="Genomic_DNA"/>
</dbReference>
<dbReference type="SUPFAM" id="SSF53335">
    <property type="entry name" value="S-adenosyl-L-methionine-dependent methyltransferases"/>
    <property type="match status" value="1"/>
</dbReference>
<dbReference type="GO" id="GO:0006370">
    <property type="term" value="P:7-methylguanosine mRNA capping"/>
    <property type="evidence" value="ECO:0007669"/>
    <property type="project" value="UniProtKB-UniRule"/>
</dbReference>
<dbReference type="PROSITE" id="PS51613">
    <property type="entry name" value="SAM_MT_RRMJ"/>
    <property type="match status" value="1"/>
</dbReference>
<keyword evidence="1" id="KW-0507">mRNA processing</keyword>
<proteinExistence type="predicted"/>
<comment type="subcellular location">
    <subcellularLocation>
        <location evidence="1">Nucleus</location>
    </subcellularLocation>
</comment>
<keyword evidence="4" id="KW-1185">Reference proteome</keyword>
<evidence type="ECO:0000259" key="2">
    <source>
        <dbReference type="PROSITE" id="PS51613"/>
    </source>
</evidence>
<evidence type="ECO:0000313" key="3">
    <source>
        <dbReference type="EMBL" id="CAH2101425.1"/>
    </source>
</evidence>
<accession>A0AAU9UPV6</accession>
<comment type="caution">
    <text evidence="3">The sequence shown here is derived from an EMBL/GenBank/DDBJ whole genome shotgun (WGS) entry which is preliminary data.</text>
</comment>
<dbReference type="EC" id="2.1.1.57" evidence="1"/>